<reference evidence="1" key="1">
    <citation type="journal article" date="2022" name="Int. J. Mol. Sci.">
        <title>Draft Genome of Tanacetum Coccineum: Genomic Comparison of Closely Related Tanacetum-Family Plants.</title>
        <authorList>
            <person name="Yamashiro T."/>
            <person name="Shiraishi A."/>
            <person name="Nakayama K."/>
            <person name="Satake H."/>
        </authorList>
    </citation>
    <scope>NUCLEOTIDE SEQUENCE</scope>
</reference>
<protein>
    <submittedName>
        <fullName evidence="1">Uncharacterized protein</fullName>
    </submittedName>
</protein>
<keyword evidence="2" id="KW-1185">Reference proteome</keyword>
<dbReference type="PANTHER" id="PTHR47188:SF1">
    <property type="entry name" value="PROTEIN TAR1"/>
    <property type="match status" value="1"/>
</dbReference>
<dbReference type="Proteomes" id="UP001151760">
    <property type="component" value="Unassembled WGS sequence"/>
</dbReference>
<accession>A0ABQ5HJH9</accession>
<name>A0ABQ5HJH9_9ASTR</name>
<sequence length="197" mass="21215">MEPFPSLAFKVLIEYLLTTTKIRTDWPPAQGSRPRFCSDRAPLLIGACSCSTAGFVVCELKRQSIFGASDFGRYLFAIGLRQYLALDGIYRPIGAAFPTQPGLADSARGATGSGQDGALTLLRRPPSGDLGPGVFSPVLRTLLQTTIRTTKPSDFSSWAVPVRSPLTMESLNCPGIALRQEEQASACSSYHCPKQLS</sequence>
<organism evidence="1 2">
    <name type="scientific">Tanacetum coccineum</name>
    <dbReference type="NCBI Taxonomy" id="301880"/>
    <lineage>
        <taxon>Eukaryota</taxon>
        <taxon>Viridiplantae</taxon>
        <taxon>Streptophyta</taxon>
        <taxon>Embryophyta</taxon>
        <taxon>Tracheophyta</taxon>
        <taxon>Spermatophyta</taxon>
        <taxon>Magnoliopsida</taxon>
        <taxon>eudicotyledons</taxon>
        <taxon>Gunneridae</taxon>
        <taxon>Pentapetalae</taxon>
        <taxon>asterids</taxon>
        <taxon>campanulids</taxon>
        <taxon>Asterales</taxon>
        <taxon>Asteraceae</taxon>
        <taxon>Asteroideae</taxon>
        <taxon>Anthemideae</taxon>
        <taxon>Anthemidinae</taxon>
        <taxon>Tanacetum</taxon>
    </lineage>
</organism>
<dbReference type="PANTHER" id="PTHR47188">
    <property type="entry name" value="PROTEIN TAR1"/>
    <property type="match status" value="1"/>
</dbReference>
<gene>
    <name evidence="1" type="ORF">Tco_1069642</name>
</gene>
<evidence type="ECO:0000313" key="1">
    <source>
        <dbReference type="EMBL" id="GJT87925.1"/>
    </source>
</evidence>
<evidence type="ECO:0000313" key="2">
    <source>
        <dbReference type="Proteomes" id="UP001151760"/>
    </source>
</evidence>
<dbReference type="EMBL" id="BQNB010019682">
    <property type="protein sequence ID" value="GJT87925.1"/>
    <property type="molecule type" value="Genomic_DNA"/>
</dbReference>
<dbReference type="InterPro" id="IPR044792">
    <property type="entry name" value="TAR1"/>
</dbReference>
<comment type="caution">
    <text evidence="1">The sequence shown here is derived from an EMBL/GenBank/DDBJ whole genome shotgun (WGS) entry which is preliminary data.</text>
</comment>
<reference evidence="1" key="2">
    <citation type="submission" date="2022-01" db="EMBL/GenBank/DDBJ databases">
        <authorList>
            <person name="Yamashiro T."/>
            <person name="Shiraishi A."/>
            <person name="Satake H."/>
            <person name="Nakayama K."/>
        </authorList>
    </citation>
    <scope>NUCLEOTIDE SEQUENCE</scope>
</reference>
<proteinExistence type="predicted"/>